<gene>
    <name evidence="4" type="ORF">GCM10011349_45920</name>
</gene>
<keyword evidence="2" id="KW-0560">Oxidoreductase</keyword>
<comment type="caution">
    <text evidence="4">The sequence shown here is derived from an EMBL/GenBank/DDBJ whole genome shotgun (WGS) entry which is preliminary data.</text>
</comment>
<reference evidence="5" key="1">
    <citation type="journal article" date="2019" name="Int. J. Syst. Evol. Microbiol.">
        <title>The Global Catalogue of Microorganisms (GCM) 10K type strain sequencing project: providing services to taxonomists for standard genome sequencing and annotation.</title>
        <authorList>
            <consortium name="The Broad Institute Genomics Platform"/>
            <consortium name="The Broad Institute Genome Sequencing Center for Infectious Disease"/>
            <person name="Wu L."/>
            <person name="Ma J."/>
        </authorList>
    </citation>
    <scope>NUCLEOTIDE SEQUENCE [LARGE SCALE GENOMIC DNA]</scope>
    <source>
        <strain evidence="5">CGMCC 1.6784</strain>
    </source>
</reference>
<dbReference type="PANTHER" id="PTHR41534">
    <property type="entry name" value="BLR3401 PROTEIN"/>
    <property type="match status" value="1"/>
</dbReference>
<dbReference type="InterPro" id="IPR000391">
    <property type="entry name" value="Rng_hydr_dOase-bsu"/>
</dbReference>
<comment type="similarity">
    <text evidence="1">Belongs to the bacterial ring-hydroxylating dioxygenase beta subunit family.</text>
</comment>
<organism evidence="4 5">
    <name type="scientific">Novosphingobium indicum</name>
    <dbReference type="NCBI Taxonomy" id="462949"/>
    <lineage>
        <taxon>Bacteria</taxon>
        <taxon>Pseudomonadati</taxon>
        <taxon>Pseudomonadota</taxon>
        <taxon>Alphaproteobacteria</taxon>
        <taxon>Sphingomonadales</taxon>
        <taxon>Sphingomonadaceae</taxon>
        <taxon>Novosphingobium</taxon>
    </lineage>
</organism>
<evidence type="ECO:0000256" key="2">
    <source>
        <dbReference type="ARBA" id="ARBA00023002"/>
    </source>
</evidence>
<proteinExistence type="inferred from homology"/>
<feature type="region of interest" description="Disordered" evidence="3">
    <location>
        <begin position="17"/>
        <end position="36"/>
    </location>
</feature>
<dbReference type="CDD" id="cd00667">
    <property type="entry name" value="ring_hydroxylating_dioxygenases_beta"/>
    <property type="match status" value="1"/>
</dbReference>
<name>A0ABQ2K4W2_9SPHN</name>
<accession>A0ABQ2K4W2</accession>
<protein>
    <submittedName>
        <fullName evidence="4">Hypothetical biphenyl dioxygenase beta subunit</fullName>
    </submittedName>
</protein>
<dbReference type="SUPFAM" id="SSF54427">
    <property type="entry name" value="NTF2-like"/>
    <property type="match status" value="1"/>
</dbReference>
<keyword evidence="5" id="KW-1185">Reference proteome</keyword>
<dbReference type="EMBL" id="BMLK01000045">
    <property type="protein sequence ID" value="GGN62327.1"/>
    <property type="molecule type" value="Genomic_DNA"/>
</dbReference>
<evidence type="ECO:0000256" key="1">
    <source>
        <dbReference type="ARBA" id="ARBA00009570"/>
    </source>
</evidence>
<evidence type="ECO:0000313" key="4">
    <source>
        <dbReference type="EMBL" id="GGN62327.1"/>
    </source>
</evidence>
<evidence type="ECO:0000256" key="3">
    <source>
        <dbReference type="SAM" id="MobiDB-lite"/>
    </source>
</evidence>
<dbReference type="Proteomes" id="UP000605099">
    <property type="component" value="Unassembled WGS sequence"/>
</dbReference>
<evidence type="ECO:0000313" key="5">
    <source>
        <dbReference type="Proteomes" id="UP000605099"/>
    </source>
</evidence>
<keyword evidence="4" id="KW-0223">Dioxygenase</keyword>
<dbReference type="InterPro" id="IPR032710">
    <property type="entry name" value="NTF2-like_dom_sf"/>
</dbReference>
<sequence>MQCGPTVISGLIVCRRSKPSRKTNPDSNLDRKMTETRKPVGMELHHAIVSHYSAEVRMLQNQQYRKWFDTVIAEDIHYWMPVYEQRFSRDRRPDPTPGDAAIYNDDYAELQQRVDRLLTGQVWMEDPPSRIRYFVTNVEAFEIAPDEFEVFSNVLVHRNRRQSEVYVHTLGREDKLRKTDSGFKVFSRKLNIDARVVQDKNLYFFV</sequence>
<dbReference type="Pfam" id="PF00866">
    <property type="entry name" value="Ring_hydroxyl_B"/>
    <property type="match status" value="1"/>
</dbReference>
<dbReference type="PANTHER" id="PTHR41534:SF2">
    <property type="entry name" value="3-PHENYLPROPIONATE_CINNAMIC ACID DIOXYGENASE SUBUNIT BETA"/>
    <property type="match status" value="1"/>
</dbReference>
<dbReference type="Gene3D" id="3.10.450.50">
    <property type="match status" value="1"/>
</dbReference>
<dbReference type="GO" id="GO:0051213">
    <property type="term" value="F:dioxygenase activity"/>
    <property type="evidence" value="ECO:0007669"/>
    <property type="project" value="UniProtKB-KW"/>
</dbReference>